<organism evidence="3 4">
    <name type="scientific">Hyalella azteca</name>
    <name type="common">Amphipod</name>
    <dbReference type="NCBI Taxonomy" id="294128"/>
    <lineage>
        <taxon>Eukaryota</taxon>
        <taxon>Metazoa</taxon>
        <taxon>Ecdysozoa</taxon>
        <taxon>Arthropoda</taxon>
        <taxon>Crustacea</taxon>
        <taxon>Multicrustacea</taxon>
        <taxon>Malacostraca</taxon>
        <taxon>Eumalacostraca</taxon>
        <taxon>Peracarida</taxon>
        <taxon>Amphipoda</taxon>
        <taxon>Senticaudata</taxon>
        <taxon>Talitrida</taxon>
        <taxon>Talitroidea</taxon>
        <taxon>Hyalellidae</taxon>
        <taxon>Hyalella</taxon>
    </lineage>
</organism>
<keyword evidence="2" id="KW-1133">Transmembrane helix</keyword>
<dbReference type="KEGG" id="hazt:108681266"/>
<keyword evidence="3" id="KW-1185">Reference proteome</keyword>
<accession>A0A8B7PJY4</accession>
<feature type="compositionally biased region" description="Basic and acidic residues" evidence="1">
    <location>
        <begin position="46"/>
        <end position="68"/>
    </location>
</feature>
<feature type="transmembrane region" description="Helical" evidence="2">
    <location>
        <begin position="12"/>
        <end position="30"/>
    </location>
</feature>
<keyword evidence="2" id="KW-0472">Membrane</keyword>
<evidence type="ECO:0000313" key="3">
    <source>
        <dbReference type="Proteomes" id="UP000694843"/>
    </source>
</evidence>
<dbReference type="AlphaFoldDB" id="A0A8B7PJY4"/>
<dbReference type="Proteomes" id="UP000694843">
    <property type="component" value="Unplaced"/>
</dbReference>
<reference evidence="4" key="1">
    <citation type="submission" date="2025-08" db="UniProtKB">
        <authorList>
            <consortium name="RefSeq"/>
        </authorList>
    </citation>
    <scope>IDENTIFICATION</scope>
    <source>
        <tissue evidence="4">Whole organism</tissue>
    </source>
</reference>
<dbReference type="RefSeq" id="XP_018025772.2">
    <property type="nucleotide sequence ID" value="XM_018170283.2"/>
</dbReference>
<dbReference type="OrthoDB" id="10006218at2759"/>
<evidence type="ECO:0000256" key="1">
    <source>
        <dbReference type="SAM" id="MobiDB-lite"/>
    </source>
</evidence>
<feature type="region of interest" description="Disordered" evidence="1">
    <location>
        <begin position="41"/>
        <end position="75"/>
    </location>
</feature>
<dbReference type="PANTHER" id="PTHR32026">
    <property type="entry name" value="METHYLTRANSFERASE-LIKE PROTEIN 24"/>
    <property type="match status" value="1"/>
</dbReference>
<gene>
    <name evidence="4" type="primary">LOC108681266</name>
</gene>
<dbReference type="PANTHER" id="PTHR32026:SF10">
    <property type="entry name" value="METHYLTRANSFERASE-LIKE PROTEIN 24-RELATED"/>
    <property type="match status" value="1"/>
</dbReference>
<dbReference type="GeneID" id="108681266"/>
<protein>
    <submittedName>
        <fullName evidence="4">Uncharacterized protein LOC108681266</fullName>
    </submittedName>
</protein>
<name>A0A8B7PJY4_HYAAZ</name>
<dbReference type="InterPro" id="IPR026913">
    <property type="entry name" value="METTL24"/>
</dbReference>
<evidence type="ECO:0000313" key="4">
    <source>
        <dbReference type="RefSeq" id="XP_018025772.2"/>
    </source>
</evidence>
<proteinExistence type="predicted"/>
<evidence type="ECO:0000256" key="2">
    <source>
        <dbReference type="SAM" id="Phobius"/>
    </source>
</evidence>
<keyword evidence="2" id="KW-0812">Transmembrane</keyword>
<sequence length="157" mass="17331">MSPYAAVRPLHRLFLCVIASCTIVTITLLCRENVSEQKSAVPRLLSNDHEDQSSRRHGNAREVGEEKNTPLTSPPPPILNWHNFFDFIEEAAGCSNLEMLGGIMVGEVRDGDKAVCLDNGVAPTPGACLVLSFGINNEWSFDDAMEEYGCRVTYLPY</sequence>